<proteinExistence type="predicted"/>
<name>A0A975CM38_9FLAO</name>
<accession>A0A975CM38</accession>
<dbReference type="EMBL" id="CP071869">
    <property type="protein sequence ID" value="QTE22173.1"/>
    <property type="molecule type" value="Genomic_DNA"/>
</dbReference>
<feature type="compositionally biased region" description="Basic and acidic residues" evidence="1">
    <location>
        <begin position="1"/>
        <end position="21"/>
    </location>
</feature>
<evidence type="ECO:0000256" key="1">
    <source>
        <dbReference type="SAM" id="MobiDB-lite"/>
    </source>
</evidence>
<sequence>MGNGKSDAHNQGQKDRAEGKKYNNRSSFLDYLDPSNERLKNTDERSKAYRKGWNNK</sequence>
<feature type="region of interest" description="Disordered" evidence="1">
    <location>
        <begin position="1"/>
        <end position="56"/>
    </location>
</feature>
<organism evidence="2 3">
    <name type="scientific">Polaribacter cellanae</name>
    <dbReference type="NCBI Taxonomy" id="2818493"/>
    <lineage>
        <taxon>Bacteria</taxon>
        <taxon>Pseudomonadati</taxon>
        <taxon>Bacteroidota</taxon>
        <taxon>Flavobacteriia</taxon>
        <taxon>Flavobacteriales</taxon>
        <taxon>Flavobacteriaceae</taxon>
    </lineage>
</organism>
<keyword evidence="3" id="KW-1185">Reference proteome</keyword>
<feature type="compositionally biased region" description="Basic and acidic residues" evidence="1">
    <location>
        <begin position="35"/>
        <end position="47"/>
    </location>
</feature>
<gene>
    <name evidence="2" type="ORF">J3359_15370</name>
</gene>
<dbReference type="AlphaFoldDB" id="A0A975CM38"/>
<evidence type="ECO:0000313" key="2">
    <source>
        <dbReference type="EMBL" id="QTE22173.1"/>
    </source>
</evidence>
<reference evidence="2 3" key="1">
    <citation type="submission" date="2021-03" db="EMBL/GenBank/DDBJ databases">
        <title>Complete genome of Polaribacter_sp.SM13.</title>
        <authorList>
            <person name="Jeong S.W."/>
            <person name="Bae J.W."/>
        </authorList>
    </citation>
    <scope>NUCLEOTIDE SEQUENCE [LARGE SCALE GENOMIC DNA]</scope>
    <source>
        <strain evidence="2 3">SM13</strain>
    </source>
</reference>
<protein>
    <submittedName>
        <fullName evidence="2">Uncharacterized protein</fullName>
    </submittedName>
</protein>
<evidence type="ECO:0000313" key="3">
    <source>
        <dbReference type="Proteomes" id="UP000663920"/>
    </source>
</evidence>
<dbReference type="RefSeq" id="WP_208077868.1">
    <property type="nucleotide sequence ID" value="NZ_CP071869.1"/>
</dbReference>
<dbReference type="Proteomes" id="UP000663920">
    <property type="component" value="Chromosome"/>
</dbReference>
<dbReference type="KEGG" id="pcea:J3359_15370"/>